<comment type="caution">
    <text evidence="1">The sequence shown here is derived from an EMBL/GenBank/DDBJ whole genome shotgun (WGS) entry which is preliminary data.</text>
</comment>
<sequence length="139" mass="15165">MSDDYKIRPCTTRLDVEVNAGESIDLLVPILDCHDEPVAIPIGSEGSWSARAQVRRNALASTVLHEWSTDGDTPNAVIVPGTPGKVRLLATDEETTGWQATWPDYTCSWDIELTEPAANGGETHRIAEGPFGLRAQHTR</sequence>
<dbReference type="Proteomes" id="UP001499967">
    <property type="component" value="Unassembled WGS sequence"/>
</dbReference>
<organism evidence="1 2">
    <name type="scientific">Pseudonocardia zijingensis</name>
    <dbReference type="NCBI Taxonomy" id="153376"/>
    <lineage>
        <taxon>Bacteria</taxon>
        <taxon>Bacillati</taxon>
        <taxon>Actinomycetota</taxon>
        <taxon>Actinomycetes</taxon>
        <taxon>Pseudonocardiales</taxon>
        <taxon>Pseudonocardiaceae</taxon>
        <taxon>Pseudonocardia</taxon>
    </lineage>
</organism>
<evidence type="ECO:0000313" key="2">
    <source>
        <dbReference type="Proteomes" id="UP001499967"/>
    </source>
</evidence>
<evidence type="ECO:0000313" key="1">
    <source>
        <dbReference type="EMBL" id="GAA0897672.1"/>
    </source>
</evidence>
<dbReference type="EMBL" id="BAAAHP010000187">
    <property type="protein sequence ID" value="GAA0897672.1"/>
    <property type="molecule type" value="Genomic_DNA"/>
</dbReference>
<proteinExistence type="predicted"/>
<protein>
    <submittedName>
        <fullName evidence="1">Uncharacterized protein</fullName>
    </submittedName>
</protein>
<gene>
    <name evidence="1" type="ORF">GCM10009559_58670</name>
</gene>
<keyword evidence="2" id="KW-1185">Reference proteome</keyword>
<reference evidence="1 2" key="1">
    <citation type="journal article" date="2019" name="Int. J. Syst. Evol. Microbiol.">
        <title>The Global Catalogue of Microorganisms (GCM) 10K type strain sequencing project: providing services to taxonomists for standard genome sequencing and annotation.</title>
        <authorList>
            <consortium name="The Broad Institute Genomics Platform"/>
            <consortium name="The Broad Institute Genome Sequencing Center for Infectious Disease"/>
            <person name="Wu L."/>
            <person name="Ma J."/>
        </authorList>
    </citation>
    <scope>NUCLEOTIDE SEQUENCE [LARGE SCALE GENOMIC DNA]</scope>
    <source>
        <strain evidence="1 2">JCM 11117</strain>
    </source>
</reference>
<accession>A0ABN1N8X4</accession>
<dbReference type="RefSeq" id="WP_343944897.1">
    <property type="nucleotide sequence ID" value="NZ_BAAAHP010000187.1"/>
</dbReference>
<name>A0ABN1N8X4_9PSEU</name>